<dbReference type="CDD" id="cd06261">
    <property type="entry name" value="TM_PBP2"/>
    <property type="match status" value="1"/>
</dbReference>
<protein>
    <submittedName>
        <fullName evidence="9">ABC transporter permease</fullName>
    </submittedName>
</protein>
<evidence type="ECO:0000256" key="7">
    <source>
        <dbReference type="RuleBase" id="RU363032"/>
    </source>
</evidence>
<dbReference type="Pfam" id="PF12911">
    <property type="entry name" value="OppC_N"/>
    <property type="match status" value="1"/>
</dbReference>
<keyword evidence="2 7" id="KW-0813">Transport</keyword>
<dbReference type="GO" id="GO:0055085">
    <property type="term" value="P:transmembrane transport"/>
    <property type="evidence" value="ECO:0007669"/>
    <property type="project" value="InterPro"/>
</dbReference>
<dbReference type="PROSITE" id="PS50928">
    <property type="entry name" value="ABC_TM1"/>
    <property type="match status" value="1"/>
</dbReference>
<dbReference type="Pfam" id="PF00528">
    <property type="entry name" value="BPD_transp_1"/>
    <property type="match status" value="1"/>
</dbReference>
<evidence type="ECO:0000313" key="9">
    <source>
        <dbReference type="EMBL" id="HGU31484.1"/>
    </source>
</evidence>
<feature type="transmembrane region" description="Helical" evidence="7">
    <location>
        <begin position="27"/>
        <end position="48"/>
    </location>
</feature>
<dbReference type="EMBL" id="DSUH01000029">
    <property type="protein sequence ID" value="HGU31484.1"/>
    <property type="molecule type" value="Genomic_DNA"/>
</dbReference>
<evidence type="ECO:0000256" key="1">
    <source>
        <dbReference type="ARBA" id="ARBA00004651"/>
    </source>
</evidence>
<evidence type="ECO:0000256" key="2">
    <source>
        <dbReference type="ARBA" id="ARBA00022448"/>
    </source>
</evidence>
<dbReference type="PANTHER" id="PTHR43386:SF1">
    <property type="entry name" value="D,D-DIPEPTIDE TRANSPORT SYSTEM PERMEASE PROTEIN DDPC-RELATED"/>
    <property type="match status" value="1"/>
</dbReference>
<dbReference type="PANTHER" id="PTHR43386">
    <property type="entry name" value="OLIGOPEPTIDE TRANSPORT SYSTEM PERMEASE PROTEIN APPC"/>
    <property type="match status" value="1"/>
</dbReference>
<evidence type="ECO:0000259" key="8">
    <source>
        <dbReference type="PROSITE" id="PS50928"/>
    </source>
</evidence>
<dbReference type="AlphaFoldDB" id="A0A7C4MN52"/>
<dbReference type="InterPro" id="IPR000515">
    <property type="entry name" value="MetI-like"/>
</dbReference>
<dbReference type="SUPFAM" id="SSF161098">
    <property type="entry name" value="MetI-like"/>
    <property type="match status" value="1"/>
</dbReference>
<evidence type="ECO:0000256" key="3">
    <source>
        <dbReference type="ARBA" id="ARBA00022475"/>
    </source>
</evidence>
<feature type="transmembrane region" description="Helical" evidence="7">
    <location>
        <begin position="253"/>
        <end position="275"/>
    </location>
</feature>
<feature type="transmembrane region" description="Helical" evidence="7">
    <location>
        <begin position="126"/>
        <end position="146"/>
    </location>
</feature>
<evidence type="ECO:0000256" key="5">
    <source>
        <dbReference type="ARBA" id="ARBA00022989"/>
    </source>
</evidence>
<feature type="transmembrane region" description="Helical" evidence="7">
    <location>
        <begin position="89"/>
        <end position="114"/>
    </location>
</feature>
<comment type="similarity">
    <text evidence="7">Belongs to the binding-protein-dependent transport system permease family.</text>
</comment>
<keyword evidence="6 7" id="KW-0472">Membrane</keyword>
<dbReference type="InterPro" id="IPR025966">
    <property type="entry name" value="OppC_N"/>
</dbReference>
<feature type="domain" description="ABC transmembrane type-1" evidence="8">
    <location>
        <begin position="87"/>
        <end position="276"/>
    </location>
</feature>
<keyword evidence="5 7" id="KW-1133">Transmembrane helix</keyword>
<organism evidence="9">
    <name type="scientific">Desulfatirhabdium butyrativorans</name>
    <dbReference type="NCBI Taxonomy" id="340467"/>
    <lineage>
        <taxon>Bacteria</taxon>
        <taxon>Pseudomonadati</taxon>
        <taxon>Thermodesulfobacteriota</taxon>
        <taxon>Desulfobacteria</taxon>
        <taxon>Desulfobacterales</taxon>
        <taxon>Desulfatirhabdiaceae</taxon>
        <taxon>Desulfatirhabdium</taxon>
    </lineage>
</organism>
<dbReference type="Gene3D" id="1.10.3720.10">
    <property type="entry name" value="MetI-like"/>
    <property type="match status" value="1"/>
</dbReference>
<sequence>MAEPATGVFRVPHSMTFPRRLLRNRSAAAGLVILVVILLTALLGPYLVTKNPIKTAPLQRLKPPSTDHVFGTDSLGRDILSRVVHGTRISLVIGLISVSISLVPGILIGLLAGYFGGWVDSVLMRLMDVLLAFPAILLAIFITAILGPSLPNTMIAVGIVYIPHYARIIRSNVLSLRERLFVQAVGHLGGSHARILLRHILPNSLAPIIVYATLGMGTAVLQAAALGFLGLGAQPPQPEWGAMLSEGRQYIQIAPHVAAFPGAAILLLVLGFNLFGDGLRDVLDPSLRIP</sequence>
<comment type="subcellular location">
    <subcellularLocation>
        <location evidence="1 7">Cell membrane</location>
        <topology evidence="1 7">Multi-pass membrane protein</topology>
    </subcellularLocation>
</comment>
<gene>
    <name evidence="9" type="ORF">ENS29_01350</name>
</gene>
<dbReference type="InterPro" id="IPR050366">
    <property type="entry name" value="BP-dependent_transpt_permease"/>
</dbReference>
<comment type="caution">
    <text evidence="9">The sequence shown here is derived from an EMBL/GenBank/DDBJ whole genome shotgun (WGS) entry which is preliminary data.</text>
</comment>
<reference evidence="9" key="1">
    <citation type="journal article" date="2020" name="mSystems">
        <title>Genome- and Community-Level Interaction Insights into Carbon Utilization and Element Cycling Functions of Hydrothermarchaeota in Hydrothermal Sediment.</title>
        <authorList>
            <person name="Zhou Z."/>
            <person name="Liu Y."/>
            <person name="Xu W."/>
            <person name="Pan J."/>
            <person name="Luo Z.H."/>
            <person name="Li M."/>
        </authorList>
    </citation>
    <scope>NUCLEOTIDE SEQUENCE [LARGE SCALE GENOMIC DNA]</scope>
    <source>
        <strain evidence="9">SpSt-477</strain>
    </source>
</reference>
<proteinExistence type="inferred from homology"/>
<evidence type="ECO:0000256" key="6">
    <source>
        <dbReference type="ARBA" id="ARBA00023136"/>
    </source>
</evidence>
<keyword evidence="3" id="KW-1003">Cell membrane</keyword>
<dbReference type="InterPro" id="IPR035906">
    <property type="entry name" value="MetI-like_sf"/>
</dbReference>
<name>A0A7C4MN52_9BACT</name>
<evidence type="ECO:0000256" key="4">
    <source>
        <dbReference type="ARBA" id="ARBA00022692"/>
    </source>
</evidence>
<dbReference type="GO" id="GO:0005886">
    <property type="term" value="C:plasma membrane"/>
    <property type="evidence" value="ECO:0007669"/>
    <property type="project" value="UniProtKB-SubCell"/>
</dbReference>
<accession>A0A7C4MN52</accession>
<feature type="transmembrane region" description="Helical" evidence="7">
    <location>
        <begin position="208"/>
        <end position="233"/>
    </location>
</feature>
<keyword evidence="4 7" id="KW-0812">Transmembrane</keyword>